<dbReference type="GO" id="GO:0003824">
    <property type="term" value="F:catalytic activity"/>
    <property type="evidence" value="ECO:0007669"/>
    <property type="project" value="UniProtKB-ARBA"/>
</dbReference>
<accession>A0A0U1DHE9</accession>
<reference evidence="2 3" key="1">
    <citation type="submission" date="2015-03" db="EMBL/GenBank/DDBJ databases">
        <authorList>
            <person name="Murphy D."/>
        </authorList>
    </citation>
    <scope>NUCLEOTIDE SEQUENCE [LARGE SCALE GENOMIC DNA]</scope>
    <source>
        <strain evidence="2 3">D16</strain>
    </source>
</reference>
<dbReference type="Proteomes" id="UP000182227">
    <property type="component" value="Unassembled WGS sequence"/>
</dbReference>
<dbReference type="InterPro" id="IPR001753">
    <property type="entry name" value="Enoyl-CoA_hydra/iso"/>
</dbReference>
<evidence type="ECO:0000313" key="2">
    <source>
        <dbReference type="EMBL" id="CQD16612.1"/>
    </source>
</evidence>
<dbReference type="AlphaFoldDB" id="A0A0U1DHE9"/>
<gene>
    <name evidence="2" type="ORF">BN970_03544</name>
</gene>
<sequence length="322" mass="34987">MSRSSQANHQPRFLTERKGRVLIVRFNNPPHHFYDEQMSVEFDRLTRWIKRDKSIGAVVLTGQGTAYTHLHLPDLLEGAQLTPFGIPYRASRVLTVAAGLASRSRLLDRLLRKTPVRAVAVLARTTAALKRMTDSDKVFVAAINGNAVGFGCVIALACDIRLMADGDYLFGLPESEVSMFAGAGGSQRLVRMVGTSRASDMLFEGRLVGPHEAYEVGLVNRIAPEQHLYDQALAAAEHLAGRPAVLNREIKRALYVAGTRSLAAGIKMEAASMMSVVSARGAAASIKKLQDELDRSATDDTGEMIRTTWGSVVQSARRVSAG</sequence>
<dbReference type="Gene3D" id="3.90.226.10">
    <property type="entry name" value="2-enoyl-CoA Hydratase, Chain A, domain 1"/>
    <property type="match status" value="1"/>
</dbReference>
<dbReference type="PANTHER" id="PTHR11941">
    <property type="entry name" value="ENOYL-COA HYDRATASE-RELATED"/>
    <property type="match status" value="1"/>
</dbReference>
<proteinExistence type="predicted"/>
<keyword evidence="1" id="KW-0443">Lipid metabolism</keyword>
<dbReference type="PANTHER" id="PTHR11941:SF54">
    <property type="entry name" value="ENOYL-COA HYDRATASE, MITOCHONDRIAL"/>
    <property type="match status" value="1"/>
</dbReference>
<dbReference type="InterPro" id="IPR029045">
    <property type="entry name" value="ClpP/crotonase-like_dom_sf"/>
</dbReference>
<dbReference type="Pfam" id="PF00378">
    <property type="entry name" value="ECH_1"/>
    <property type="match status" value="1"/>
</dbReference>
<dbReference type="RefSeq" id="WP_085141450.1">
    <property type="nucleotide sequence ID" value="NZ_JACKVA010000009.1"/>
</dbReference>
<dbReference type="CDD" id="cd06558">
    <property type="entry name" value="crotonase-like"/>
    <property type="match status" value="1"/>
</dbReference>
<protein>
    <submittedName>
        <fullName evidence="2">Enoyl-CoA hydratase</fullName>
    </submittedName>
</protein>
<evidence type="ECO:0000313" key="3">
    <source>
        <dbReference type="Proteomes" id="UP000182227"/>
    </source>
</evidence>
<organism evidence="2 3">
    <name type="scientific">Mycolicibacterium conceptionense</name>
    <dbReference type="NCBI Taxonomy" id="451644"/>
    <lineage>
        <taxon>Bacteria</taxon>
        <taxon>Bacillati</taxon>
        <taxon>Actinomycetota</taxon>
        <taxon>Actinomycetes</taxon>
        <taxon>Mycobacteriales</taxon>
        <taxon>Mycobacteriaceae</taxon>
        <taxon>Mycolicibacterium</taxon>
    </lineage>
</organism>
<evidence type="ECO:0000256" key="1">
    <source>
        <dbReference type="ARBA" id="ARBA00023098"/>
    </source>
</evidence>
<dbReference type="SUPFAM" id="SSF52096">
    <property type="entry name" value="ClpP/crotonase"/>
    <property type="match status" value="1"/>
</dbReference>
<dbReference type="GO" id="GO:0006635">
    <property type="term" value="P:fatty acid beta-oxidation"/>
    <property type="evidence" value="ECO:0007669"/>
    <property type="project" value="TreeGrafter"/>
</dbReference>
<dbReference type="EMBL" id="CTEF01000002">
    <property type="protein sequence ID" value="CQD16612.1"/>
    <property type="molecule type" value="Genomic_DNA"/>
</dbReference>
<name>A0A0U1DHE9_9MYCO</name>
<dbReference type="GeneID" id="44297884"/>